<dbReference type="Proteomes" id="UP001295740">
    <property type="component" value="Unassembled WGS sequence"/>
</dbReference>
<dbReference type="EMBL" id="CAUWAG010000004">
    <property type="protein sequence ID" value="CAJ2502534.1"/>
    <property type="molecule type" value="Genomic_DNA"/>
</dbReference>
<protein>
    <submittedName>
        <fullName evidence="2">Uu.00g099280.m01.CDS01</fullName>
    </submittedName>
</protein>
<feature type="region of interest" description="Disordered" evidence="1">
    <location>
        <begin position="64"/>
        <end position="128"/>
    </location>
</feature>
<feature type="compositionally biased region" description="Basic and acidic residues" evidence="1">
    <location>
        <begin position="104"/>
        <end position="114"/>
    </location>
</feature>
<gene>
    <name evidence="2" type="ORF">KHLLAP_LOCUS3002</name>
</gene>
<evidence type="ECO:0000313" key="3">
    <source>
        <dbReference type="Proteomes" id="UP001295740"/>
    </source>
</evidence>
<feature type="compositionally biased region" description="Basic and acidic residues" evidence="1">
    <location>
        <begin position="265"/>
        <end position="274"/>
    </location>
</feature>
<feature type="compositionally biased region" description="Basic residues" evidence="1">
    <location>
        <begin position="245"/>
        <end position="264"/>
    </location>
</feature>
<accession>A0AAI8VCS0</accession>
<name>A0AAI8VCS0_9PEZI</name>
<dbReference type="AlphaFoldDB" id="A0AAI8VCS0"/>
<feature type="compositionally biased region" description="Acidic residues" evidence="1">
    <location>
        <begin position="72"/>
        <end position="91"/>
    </location>
</feature>
<comment type="caution">
    <text evidence="2">The sequence shown here is derived from an EMBL/GenBank/DDBJ whole genome shotgun (WGS) entry which is preliminary data.</text>
</comment>
<organism evidence="2 3">
    <name type="scientific">Anthostomella pinea</name>
    <dbReference type="NCBI Taxonomy" id="933095"/>
    <lineage>
        <taxon>Eukaryota</taxon>
        <taxon>Fungi</taxon>
        <taxon>Dikarya</taxon>
        <taxon>Ascomycota</taxon>
        <taxon>Pezizomycotina</taxon>
        <taxon>Sordariomycetes</taxon>
        <taxon>Xylariomycetidae</taxon>
        <taxon>Xylariales</taxon>
        <taxon>Xylariaceae</taxon>
        <taxon>Anthostomella</taxon>
    </lineage>
</organism>
<keyword evidence="3" id="KW-1185">Reference proteome</keyword>
<proteinExistence type="predicted"/>
<reference evidence="2" key="1">
    <citation type="submission" date="2023-10" db="EMBL/GenBank/DDBJ databases">
        <authorList>
            <person name="Hackl T."/>
        </authorList>
    </citation>
    <scope>NUCLEOTIDE SEQUENCE</scope>
</reference>
<evidence type="ECO:0000313" key="2">
    <source>
        <dbReference type="EMBL" id="CAJ2502534.1"/>
    </source>
</evidence>
<feature type="region of interest" description="Disordered" evidence="1">
    <location>
        <begin position="245"/>
        <end position="274"/>
    </location>
</feature>
<evidence type="ECO:0000256" key="1">
    <source>
        <dbReference type="SAM" id="MobiDB-lite"/>
    </source>
</evidence>
<sequence>MESSAISTSFYAGRERPTHLLYRDPFGLPDSIIPPPEYFQLSAGFPGRFGPIPLWGFDQLDMDTAVAVGPPDNDDEGDDDDDEDDDDDDDATIVPDSPGSRNSVGEHTRVKDNSATKPSGASLNPAAPVFKSMSAVNRTPSSETMEKPPLELTYSAKVDTASTSKIQITNIPPRCDVHALMAKIPNRDEVVSCTLTPRKYITQGCDAEVILTHQAAAALYRLAAEGKFNIGSYIPDVRYAGGKYKARGIHKDRSKGRGKGKGKGKGKDNSEKQA</sequence>